<dbReference type="GeneID" id="82150197"/>
<proteinExistence type="predicted"/>
<dbReference type="RefSeq" id="WP_135472017.1">
    <property type="nucleotide sequence ID" value="NZ_CASLKP010000001.1"/>
</dbReference>
<accession>A0A4Z0V368</accession>
<sequence length="193" mass="22058">MEDALRYIIIAVILYAVCMGIYKAVRTRKINYCFWAIIGLFGIEIWLSRGFLITLQIYDWATWIVCFLTISSFLGTKKSKLSRCISGITLTSLTLSLIGFVILNIIADRKDKIVIETPLSGYSTARIDEIYFKYNGKSFERAFNLKDYSNIDDLRNGYNVELTIIPVAKNIAKIESVDLVPKLELMKLKGCRQ</sequence>
<dbReference type="AlphaFoldDB" id="A0A4Z0V368"/>
<evidence type="ECO:0000313" key="2">
    <source>
        <dbReference type="EMBL" id="TGG36276.1"/>
    </source>
</evidence>
<protein>
    <submittedName>
        <fullName evidence="2">Uncharacterized protein</fullName>
    </submittedName>
</protein>
<keyword evidence="1" id="KW-1133">Transmembrane helix</keyword>
<reference evidence="2 3" key="1">
    <citation type="submission" date="2019-02" db="EMBL/GenBank/DDBJ databases">
        <title>Isolation and identification of novel species under the genus Muribaculum.</title>
        <authorList>
            <person name="Miyake S."/>
            <person name="Ding Y."/>
            <person name="Low A."/>
            <person name="Soh M."/>
            <person name="Seedorf H."/>
        </authorList>
    </citation>
    <scope>NUCLEOTIDE SEQUENCE [LARGE SCALE GENOMIC DNA]</scope>
    <source>
        <strain evidence="2 3">TLL-A3</strain>
    </source>
</reference>
<organism evidence="2 3">
    <name type="scientific">Duncaniella freteri</name>
    <dbReference type="NCBI Taxonomy" id="2530391"/>
    <lineage>
        <taxon>Bacteria</taxon>
        <taxon>Pseudomonadati</taxon>
        <taxon>Bacteroidota</taxon>
        <taxon>Bacteroidia</taxon>
        <taxon>Bacteroidales</taxon>
        <taxon>Muribaculaceae</taxon>
        <taxon>Duncaniella</taxon>
    </lineage>
</organism>
<evidence type="ECO:0000313" key="3">
    <source>
        <dbReference type="Proteomes" id="UP000297635"/>
    </source>
</evidence>
<evidence type="ECO:0000256" key="1">
    <source>
        <dbReference type="SAM" id="Phobius"/>
    </source>
</evidence>
<keyword evidence="1" id="KW-0472">Membrane</keyword>
<feature type="transmembrane region" description="Helical" evidence="1">
    <location>
        <begin position="6"/>
        <end position="25"/>
    </location>
</feature>
<keyword evidence="1" id="KW-0812">Transmembrane</keyword>
<comment type="caution">
    <text evidence="2">The sequence shown here is derived from an EMBL/GenBank/DDBJ whole genome shotgun (WGS) entry which is preliminary data.</text>
</comment>
<feature type="transmembrane region" description="Helical" evidence="1">
    <location>
        <begin position="87"/>
        <end position="107"/>
    </location>
</feature>
<dbReference type="Proteomes" id="UP000297635">
    <property type="component" value="Unassembled WGS sequence"/>
</dbReference>
<gene>
    <name evidence="2" type="ORF">EZ315_10405</name>
</gene>
<feature type="transmembrane region" description="Helical" evidence="1">
    <location>
        <begin position="32"/>
        <end position="51"/>
    </location>
</feature>
<keyword evidence="3" id="KW-1185">Reference proteome</keyword>
<name>A0A4Z0V368_9BACT</name>
<dbReference type="EMBL" id="SJSA01000002">
    <property type="protein sequence ID" value="TGG36276.1"/>
    <property type="molecule type" value="Genomic_DNA"/>
</dbReference>